<dbReference type="RefSeq" id="WP_185445855.1">
    <property type="nucleotide sequence ID" value="NZ_CP043661.1"/>
</dbReference>
<name>A0A7G6WSQ5_9ACTN</name>
<accession>A0A7G6WSQ5</accession>
<reference evidence="2 3" key="2">
    <citation type="journal article" date="2020" name="Microbiol. Resour. Announc.">
        <title>Antarctic desert soil bacteria exhibit high novel natural product potential, evaluated through long-read genome sequencing and comparative genomics.</title>
        <authorList>
            <person name="Benaud N."/>
            <person name="Edwards R.J."/>
            <person name="Amos T.G."/>
            <person name="D'Agostino P.M."/>
            <person name="Gutierrez-Chavez C."/>
            <person name="Montgomery K."/>
            <person name="Nicetic I."/>
            <person name="Ferrari B.C."/>
        </authorList>
    </citation>
    <scope>NUCLEOTIDE SEQUENCE [LARGE SCALE GENOMIC DNA]</scope>
    <source>
        <strain evidence="2 3">SPB151</strain>
    </source>
</reference>
<protein>
    <submittedName>
        <fullName evidence="2">Uncharacterized protein</fullName>
    </submittedName>
</protein>
<dbReference type="Proteomes" id="UP000515563">
    <property type="component" value="Chromosome"/>
</dbReference>
<gene>
    <name evidence="2" type="ORF">F1D05_02715</name>
</gene>
<proteinExistence type="predicted"/>
<keyword evidence="3" id="KW-1185">Reference proteome</keyword>
<evidence type="ECO:0000313" key="3">
    <source>
        <dbReference type="Proteomes" id="UP000515563"/>
    </source>
</evidence>
<sequence length="88" mass="8611">MGSVAGRPDGRRSEQALDLIAGERDRALGAGPVVGRGLVAAFAGGGDGEEGVGEQGQGRPSGARSPSADHQVLMAVGSPAVMATNAQS</sequence>
<evidence type="ECO:0000313" key="2">
    <source>
        <dbReference type="EMBL" id="QNE17020.1"/>
    </source>
</evidence>
<reference evidence="3" key="1">
    <citation type="submission" date="2019-09" db="EMBL/GenBank/DDBJ databases">
        <title>Antimicrobial potential of Antarctic Bacteria.</title>
        <authorList>
            <person name="Benaud N."/>
            <person name="Edwards R.J."/>
            <person name="Ferrari B.C."/>
        </authorList>
    </citation>
    <scope>NUCLEOTIDE SEQUENCE [LARGE SCALE GENOMIC DNA]</scope>
    <source>
        <strain evidence="3">SPB151</strain>
    </source>
</reference>
<dbReference type="KEGG" id="kqi:F1D05_02715"/>
<dbReference type="EMBL" id="CP043661">
    <property type="protein sequence ID" value="QNE17020.1"/>
    <property type="molecule type" value="Genomic_DNA"/>
</dbReference>
<feature type="region of interest" description="Disordered" evidence="1">
    <location>
        <begin position="43"/>
        <end position="69"/>
    </location>
</feature>
<dbReference type="AlphaFoldDB" id="A0A7G6WSQ5"/>
<organism evidence="2 3">
    <name type="scientific">Kribbella qitaiheensis</name>
    <dbReference type="NCBI Taxonomy" id="1544730"/>
    <lineage>
        <taxon>Bacteria</taxon>
        <taxon>Bacillati</taxon>
        <taxon>Actinomycetota</taxon>
        <taxon>Actinomycetes</taxon>
        <taxon>Propionibacteriales</taxon>
        <taxon>Kribbellaceae</taxon>
        <taxon>Kribbella</taxon>
    </lineage>
</organism>
<evidence type="ECO:0000256" key="1">
    <source>
        <dbReference type="SAM" id="MobiDB-lite"/>
    </source>
</evidence>